<feature type="region of interest" description="Disordered" evidence="1">
    <location>
        <begin position="412"/>
        <end position="442"/>
    </location>
</feature>
<name>A0ABV5TRY5_9ACTN</name>
<evidence type="ECO:0000313" key="3">
    <source>
        <dbReference type="EMBL" id="MFB9681180.1"/>
    </source>
</evidence>
<sequence>MTMPEWPALPPIPSWVPDVVAAIAIGFGVIASIALPVLLYFLGRTLFRKAKVSTAKTTGADLLTWLAASIATIVSAQGMWQFLDRIIGDVHWSLRGLMFAFIEVAVVISAVRARKNMRENFSAGIDGVAVWALTGLSAVLSAMEAASLPEAVFRLAAPLVAAWLWERGMAIERHRATGRKRIHWRFTLERVLVYIGLAEAQDRTAEEVDAQRRLTKVSLAAKKARRLRDAGASDRKQRAALAKLDTAFERAAEHAGLARDPEVQKRVRAETASLYSAAGLLDITPASEWMTAAVEAPSDFARLADRTEQLRADLVNQDELRAMEANILMVVSSLTGQRLTPVQDASKAASTSATTSTIAIPTPQRRILISPGDPRPVGTLAPFVTWTRPEARPLRGDLLLPPLDAILDANLDADSDAGDDRTRPPGDQFGDQKEPTEQDKGRIARYWAKRVEKGEVLSKWALADKTKFKPTWCGDRITEGKQILAAKGWTFDDRGRPVGPAEVDAELVASTPSVNGSSPSTSN</sequence>
<dbReference type="RefSeq" id="WP_344747122.1">
    <property type="nucleotide sequence ID" value="NZ_BAAAWW010000117.1"/>
</dbReference>
<feature type="compositionally biased region" description="Basic and acidic residues" evidence="1">
    <location>
        <begin position="418"/>
        <end position="442"/>
    </location>
</feature>
<feature type="transmembrane region" description="Helical" evidence="2">
    <location>
        <begin position="92"/>
        <end position="111"/>
    </location>
</feature>
<keyword evidence="2" id="KW-0812">Transmembrane</keyword>
<feature type="transmembrane region" description="Helical" evidence="2">
    <location>
        <begin position="123"/>
        <end position="142"/>
    </location>
</feature>
<keyword evidence="2" id="KW-1133">Transmembrane helix</keyword>
<proteinExistence type="predicted"/>
<reference evidence="3 4" key="1">
    <citation type="submission" date="2024-09" db="EMBL/GenBank/DDBJ databases">
        <authorList>
            <person name="Sun Q."/>
            <person name="Mori K."/>
        </authorList>
    </citation>
    <scope>NUCLEOTIDE SEQUENCE [LARGE SCALE GENOMIC DNA]</scope>
    <source>
        <strain evidence="3 4">JCM 3028</strain>
    </source>
</reference>
<evidence type="ECO:0000256" key="2">
    <source>
        <dbReference type="SAM" id="Phobius"/>
    </source>
</evidence>
<accession>A0ABV5TRY5</accession>
<protein>
    <recommendedName>
        <fullName evidence="5">DUF2637 domain-containing protein</fullName>
    </recommendedName>
</protein>
<evidence type="ECO:0000256" key="1">
    <source>
        <dbReference type="SAM" id="MobiDB-lite"/>
    </source>
</evidence>
<organism evidence="3 4">
    <name type="scientific">Streptosporangium vulgare</name>
    <dbReference type="NCBI Taxonomy" id="46190"/>
    <lineage>
        <taxon>Bacteria</taxon>
        <taxon>Bacillati</taxon>
        <taxon>Actinomycetota</taxon>
        <taxon>Actinomycetes</taxon>
        <taxon>Streptosporangiales</taxon>
        <taxon>Streptosporangiaceae</taxon>
        <taxon>Streptosporangium</taxon>
    </lineage>
</organism>
<keyword evidence="4" id="KW-1185">Reference proteome</keyword>
<gene>
    <name evidence="3" type="ORF">ACFFRH_37370</name>
</gene>
<dbReference type="Proteomes" id="UP001589610">
    <property type="component" value="Unassembled WGS sequence"/>
</dbReference>
<evidence type="ECO:0000313" key="4">
    <source>
        <dbReference type="Proteomes" id="UP001589610"/>
    </source>
</evidence>
<feature type="transmembrane region" description="Helical" evidence="2">
    <location>
        <begin position="62"/>
        <end position="80"/>
    </location>
</feature>
<evidence type="ECO:0008006" key="5">
    <source>
        <dbReference type="Google" id="ProtNLM"/>
    </source>
</evidence>
<comment type="caution">
    <text evidence="3">The sequence shown here is derived from an EMBL/GenBank/DDBJ whole genome shotgun (WGS) entry which is preliminary data.</text>
</comment>
<keyword evidence="2" id="KW-0472">Membrane</keyword>
<feature type="transmembrane region" description="Helical" evidence="2">
    <location>
        <begin position="20"/>
        <end position="42"/>
    </location>
</feature>
<dbReference type="EMBL" id="JBHMBS010000031">
    <property type="protein sequence ID" value="MFB9681180.1"/>
    <property type="molecule type" value="Genomic_DNA"/>
</dbReference>